<reference evidence="13" key="1">
    <citation type="submission" date="2015-06" db="EMBL/GenBank/DDBJ databases">
        <authorList>
            <person name="Radhakrishnan Rajesh"/>
            <person name="Underwood Anthony"/>
            <person name="Al-Shahib Ali"/>
        </authorList>
    </citation>
    <scope>NUCLEOTIDE SEQUENCE [LARGE SCALE GENOMIC DNA]</scope>
    <source>
        <strain evidence="13">P19_London_7_VIM_2_05_10</strain>
    </source>
</reference>
<name>A0A071KUZ9_PSEAI</name>
<organism evidence="10 14">
    <name type="scientific">Pseudomonas aeruginosa</name>
    <dbReference type="NCBI Taxonomy" id="287"/>
    <lineage>
        <taxon>Bacteria</taxon>
        <taxon>Pseudomonadati</taxon>
        <taxon>Pseudomonadota</taxon>
        <taxon>Gammaproteobacteria</taxon>
        <taxon>Pseudomonadales</taxon>
        <taxon>Pseudomonadaceae</taxon>
        <taxon>Pseudomonas</taxon>
    </lineage>
</organism>
<dbReference type="PANTHER" id="PTHR23521:SF3">
    <property type="entry name" value="MFS TRANSPORTER"/>
    <property type="match status" value="1"/>
</dbReference>
<evidence type="ECO:0000256" key="4">
    <source>
        <dbReference type="SAM" id="MobiDB-lite"/>
    </source>
</evidence>
<reference evidence="12" key="8">
    <citation type="submission" date="2023-06" db="EMBL/GenBank/DDBJ databases">
        <authorList>
            <consortium name="Clinical and Environmental Microbiology Branch: Whole genome sequencing antimicrobial resistance pathogens in the healthcare setting"/>
        </authorList>
    </citation>
    <scope>NUCLEOTIDE SEQUENCE</scope>
    <source>
        <strain evidence="12">2021CK-01020</strain>
    </source>
</reference>
<reference evidence="11 15" key="5">
    <citation type="submission" date="2019-01" db="EMBL/GenBank/DDBJ databases">
        <title>The Pseudomonas aeruginosa pan-genome provides new insights on its population structure, horizontal gene transfer and pathogenicity.</title>
        <authorList>
            <person name="Freschi L."/>
            <person name="Vincent A.T."/>
            <person name="Jeukens J."/>
            <person name="Emond-Rheault J.-G."/>
            <person name="Kukavica-Ibrulj I."/>
            <person name="Dupont M.-J."/>
            <person name="Charette S.J."/>
            <person name="Boyle B."/>
            <person name="Levesque R.C."/>
        </authorList>
    </citation>
    <scope>NUCLEOTIDE SEQUENCE [LARGE SCALE GENOMIC DNA]</scope>
    <source>
        <strain evidence="11 15">PA-W36</strain>
    </source>
</reference>
<feature type="region of interest" description="Disordered" evidence="4">
    <location>
        <begin position="417"/>
        <end position="438"/>
    </location>
</feature>
<evidence type="ECO:0000313" key="15">
    <source>
        <dbReference type="Proteomes" id="UP000284767"/>
    </source>
</evidence>
<dbReference type="OMA" id="YLSHQGM"/>
<dbReference type="KEGG" id="paeb:NCGM1900_5628"/>
<feature type="transmembrane region" description="Helical" evidence="5">
    <location>
        <begin position="73"/>
        <end position="91"/>
    </location>
</feature>
<feature type="transmembrane region" description="Helical" evidence="5">
    <location>
        <begin position="158"/>
        <end position="177"/>
    </location>
</feature>
<feature type="transmembrane region" description="Helical" evidence="5">
    <location>
        <begin position="237"/>
        <end position="257"/>
    </location>
</feature>
<dbReference type="InterPro" id="IPR020846">
    <property type="entry name" value="MFS_dom"/>
</dbReference>
<dbReference type="EMBL" id="CVVU01000233">
    <property type="protein sequence ID" value="CRP62021.1"/>
    <property type="molecule type" value="Genomic_DNA"/>
</dbReference>
<evidence type="ECO:0000313" key="16">
    <source>
        <dbReference type="Proteomes" id="UP000433532"/>
    </source>
</evidence>
<reference evidence="7" key="2">
    <citation type="submission" date="2015-06" db="EMBL/GenBank/DDBJ databases">
        <authorList>
            <person name="Radhakrishnan R."/>
            <person name="Underwood A."/>
            <person name="Al-Shahib A."/>
        </authorList>
    </citation>
    <scope>NUCLEOTIDE SEQUENCE</scope>
    <source>
        <strain evidence="7">P19_London_7_VIM_2_05_10</strain>
    </source>
</reference>
<dbReference type="EMBL" id="WXZT01000004">
    <property type="protein sequence ID" value="MZZ12377.1"/>
    <property type="molecule type" value="Genomic_DNA"/>
</dbReference>
<keyword evidence="1 5" id="KW-0812">Transmembrane</keyword>
<dbReference type="InterPro" id="IPR011701">
    <property type="entry name" value="MFS"/>
</dbReference>
<dbReference type="GO" id="GO:0022857">
    <property type="term" value="F:transmembrane transporter activity"/>
    <property type="evidence" value="ECO:0007669"/>
    <property type="project" value="InterPro"/>
</dbReference>
<dbReference type="Proteomes" id="UP000433532">
    <property type="component" value="Unassembled WGS sequence"/>
</dbReference>
<dbReference type="GO" id="GO:0005886">
    <property type="term" value="C:plasma membrane"/>
    <property type="evidence" value="ECO:0007669"/>
    <property type="project" value="TreeGrafter"/>
</dbReference>
<reference evidence="9" key="7">
    <citation type="submission" date="2020-01" db="EMBL/GenBank/DDBJ databases">
        <title>Bacteria Cultured from War Wounds Associated with the Conflict in Eastern Ukraine.</title>
        <authorList>
            <person name="Snesrud E."/>
            <person name="Galac M.R."/>
            <person name="Mc Gann P."/>
            <person name="Valentine K."/>
            <person name="Viacheslav K."/>
        </authorList>
    </citation>
    <scope>NUCLEOTIDE SEQUENCE</scope>
    <source>
        <strain evidence="9">VNMU148</strain>
    </source>
</reference>
<evidence type="ECO:0000256" key="3">
    <source>
        <dbReference type="ARBA" id="ARBA00023136"/>
    </source>
</evidence>
<proteinExistence type="predicted"/>
<evidence type="ECO:0000256" key="5">
    <source>
        <dbReference type="SAM" id="Phobius"/>
    </source>
</evidence>
<gene>
    <name evidence="7" type="primary">ycaD_3</name>
    <name evidence="10" type="ORF">CAZ10_02070</name>
    <name evidence="8" type="ORF">GNQ48_04865</name>
    <name evidence="9" type="ORF">GUL26_08965</name>
    <name evidence="11" type="ORF">IPC1295_07370</name>
    <name evidence="12" type="ORF">L4V69_33705</name>
    <name evidence="7" type="ORF">PAERUG_P19_London_7_VIM_2_05_10_05023</name>
</gene>
<evidence type="ECO:0000256" key="1">
    <source>
        <dbReference type="ARBA" id="ARBA00022692"/>
    </source>
</evidence>
<dbReference type="Gene3D" id="1.20.1250.20">
    <property type="entry name" value="MFS general substrate transporter like domains"/>
    <property type="match status" value="2"/>
</dbReference>
<evidence type="ECO:0000313" key="7">
    <source>
        <dbReference type="EMBL" id="CRP62021.1"/>
    </source>
</evidence>
<evidence type="ECO:0000313" key="12">
    <source>
        <dbReference type="EMBL" id="WOS77383.1"/>
    </source>
</evidence>
<reference evidence="11 15" key="4">
    <citation type="submission" date="2017-08" db="EMBL/GenBank/DDBJ databases">
        <authorList>
            <person name="Feschi L."/>
            <person name="Jeukens J."/>
            <person name="Emond-Rheault J.-G."/>
            <person name="Kukavica-Ibrulj I."/>
            <person name="Boyle B."/>
            <person name="Levesque R.C."/>
        </authorList>
    </citation>
    <scope>NUCLEOTIDE SEQUENCE [LARGE SCALE GENOMIC DNA]</scope>
    <source>
        <strain evidence="11 15">PA-W36</strain>
    </source>
</reference>
<dbReference type="CDD" id="cd17477">
    <property type="entry name" value="MFS_YcaD_like"/>
    <property type="match status" value="1"/>
</dbReference>
<sequence length="438" mass="47454">MFSPLVTFPALYTATLLMLAGSGLFTTYIGLRLTQEGAGDLWVGGLMASYYFGLVCGGKFGHKLIASFGHIRSYVACAGIATVTVLLHALVDQLEVWLLLRFITGAVMMNQYMVIESWLNEQAESHQRGKVFAGYMVAVDLGLVLGQGLLALSPTLDYKPLLLVAICFASCLIPLAMTRRVHPAKLVAAPLEVRFFWQRVPQALGTIFIAGLMVGAFYGLAPVYANRNGLDASQSSFFVGMCIVAGFCAQWPLGWLSDRLDRSWLIRGNAVLLCLASIPMWGLVTLPYWLLLANGFVTGMLLFTLYPLAVALANDHVEQPRRVALSAMLLTTYGVGACIGPLVAGALMRHFGPGLFYMLVSGYAVLLVFWVQPKRVTGEHRVDEAPLQHVAMPDTVSPMAATLDPRVEEVPEELVVEAPANIGRSDGEPDAGEKPAQS</sequence>
<feature type="transmembrane region" description="Helical" evidence="5">
    <location>
        <begin position="354"/>
        <end position="371"/>
    </location>
</feature>
<dbReference type="PROSITE" id="PS50850">
    <property type="entry name" value="MFS"/>
    <property type="match status" value="1"/>
</dbReference>
<keyword evidence="3 5" id="KW-0472">Membrane</keyword>
<evidence type="ECO:0000259" key="6">
    <source>
        <dbReference type="PROSITE" id="PS50850"/>
    </source>
</evidence>
<evidence type="ECO:0000313" key="10">
    <source>
        <dbReference type="EMBL" id="OTI66094.1"/>
    </source>
</evidence>
<feature type="transmembrane region" description="Helical" evidence="5">
    <location>
        <begin position="41"/>
        <end position="61"/>
    </location>
</feature>
<evidence type="ECO:0000313" key="14">
    <source>
        <dbReference type="Proteomes" id="UP000194857"/>
    </source>
</evidence>
<dbReference type="AlphaFoldDB" id="A0A071KUZ9"/>
<dbReference type="FunFam" id="1.20.1250.20:FF:000314">
    <property type="entry name" value="Transporter, MFS superfamily"/>
    <property type="match status" value="1"/>
</dbReference>
<protein>
    <submittedName>
        <fullName evidence="10">MFS transporter</fullName>
    </submittedName>
    <submittedName>
        <fullName evidence="7">MFS-type transporter YcaD</fullName>
    </submittedName>
</protein>
<dbReference type="InterPro" id="IPR036259">
    <property type="entry name" value="MFS_trans_sf"/>
</dbReference>
<dbReference type="SMR" id="A0A071KUZ9"/>
<feature type="transmembrane region" description="Helical" evidence="5">
    <location>
        <begin position="288"/>
        <end position="313"/>
    </location>
</feature>
<keyword evidence="2 5" id="KW-1133">Transmembrane helix</keyword>
<feature type="transmembrane region" description="Helical" evidence="5">
    <location>
        <begin position="97"/>
        <end position="119"/>
    </location>
</feature>
<reference evidence="12" key="9">
    <citation type="submission" date="2023-10" db="EMBL/GenBank/DDBJ databases">
        <title>Pathogen: clinical or host-associated sample.</title>
        <authorList>
            <person name="Hergert J."/>
            <person name="Casey R."/>
            <person name="Wagner J."/>
            <person name="Young E.L."/>
            <person name="Oakeson K.F."/>
        </authorList>
    </citation>
    <scope>NUCLEOTIDE SEQUENCE</scope>
    <source>
        <strain evidence="12">2021CK-01020</strain>
    </source>
</reference>
<feature type="transmembrane region" description="Helical" evidence="5">
    <location>
        <begin position="325"/>
        <end position="348"/>
    </location>
</feature>
<reference evidence="8 16" key="6">
    <citation type="submission" date="2019-11" db="EMBL/GenBank/DDBJ databases">
        <title>Genomes of ocular Pseudomonas aeruginosa isolates.</title>
        <authorList>
            <person name="Khan M."/>
            <person name="Rice S.A."/>
            <person name="Willcox M.D.P."/>
            <person name="Stapleton F."/>
        </authorList>
    </citation>
    <scope>NUCLEOTIDE SEQUENCE [LARGE SCALE GENOMIC DNA]</scope>
    <source>
        <strain evidence="8 16">PA221</strain>
    </source>
</reference>
<dbReference type="EMBL" id="CP136986">
    <property type="protein sequence ID" value="WOS77383.1"/>
    <property type="molecule type" value="Genomic_DNA"/>
</dbReference>
<feature type="transmembrane region" description="Helical" evidence="5">
    <location>
        <begin position="264"/>
        <end position="282"/>
    </location>
</feature>
<dbReference type="Proteomes" id="UP000194857">
    <property type="component" value="Unassembled WGS sequence"/>
</dbReference>
<evidence type="ECO:0000313" key="9">
    <source>
        <dbReference type="EMBL" id="MZZ12377.1"/>
    </source>
</evidence>
<feature type="transmembrane region" description="Helical" evidence="5">
    <location>
        <begin position="203"/>
        <end position="225"/>
    </location>
</feature>
<dbReference type="Proteomes" id="UP000045039">
    <property type="component" value="Unassembled WGS sequence"/>
</dbReference>
<dbReference type="EMBL" id="WOAD01000002">
    <property type="protein sequence ID" value="MUI34329.1"/>
    <property type="molecule type" value="Genomic_DNA"/>
</dbReference>
<feature type="transmembrane region" description="Helical" evidence="5">
    <location>
        <begin position="131"/>
        <end position="152"/>
    </location>
</feature>
<dbReference type="EMBL" id="NFFZ01000001">
    <property type="protein sequence ID" value="OTI66094.1"/>
    <property type="molecule type" value="Genomic_DNA"/>
</dbReference>
<dbReference type="Proteomes" id="UP000644192">
    <property type="component" value="Unassembled WGS sequence"/>
</dbReference>
<dbReference type="SUPFAM" id="SSF103473">
    <property type="entry name" value="MFS general substrate transporter"/>
    <property type="match status" value="1"/>
</dbReference>
<evidence type="ECO:0000313" key="11">
    <source>
        <dbReference type="EMBL" id="RPM20097.1"/>
    </source>
</evidence>
<accession>A0A1S1BZ85</accession>
<reference evidence="10 14" key="3">
    <citation type="submission" date="2017-05" db="EMBL/GenBank/DDBJ databases">
        <authorList>
            <person name="Song R."/>
            <person name="Chenine A.L."/>
            <person name="Ruprecht R.M."/>
        </authorList>
    </citation>
    <scope>NUCLEOTIDE SEQUENCE [LARGE SCALE GENOMIC DNA]</scope>
    <source>
        <strain evidence="10 14">S567_C10_BS</strain>
    </source>
</reference>
<feature type="compositionally biased region" description="Basic and acidic residues" evidence="4">
    <location>
        <begin position="425"/>
        <end position="438"/>
    </location>
</feature>
<dbReference type="FunFam" id="1.20.1250.20:FF:000327">
    <property type="entry name" value="Transporter, MFS superfamily"/>
    <property type="match status" value="1"/>
</dbReference>
<dbReference type="EMBL" id="NSNE01000003">
    <property type="protein sequence ID" value="RPM20097.1"/>
    <property type="molecule type" value="Genomic_DNA"/>
</dbReference>
<dbReference type="Proteomes" id="UP001297540">
    <property type="component" value="Chromosome"/>
</dbReference>
<dbReference type="InterPro" id="IPR047200">
    <property type="entry name" value="MFS_YcaD-like"/>
</dbReference>
<feature type="domain" description="Major facilitator superfamily (MFS) profile" evidence="6">
    <location>
        <begin position="199"/>
        <end position="438"/>
    </location>
</feature>
<evidence type="ECO:0000256" key="2">
    <source>
        <dbReference type="ARBA" id="ARBA00022989"/>
    </source>
</evidence>
<dbReference type="RefSeq" id="WP_003095519.1">
    <property type="nucleotide sequence ID" value="NZ_AP014622.1"/>
</dbReference>
<dbReference type="eggNOG" id="COG2814">
    <property type="taxonomic scope" value="Bacteria"/>
</dbReference>
<evidence type="ECO:0000313" key="13">
    <source>
        <dbReference type="Proteomes" id="UP000045039"/>
    </source>
</evidence>
<dbReference type="PANTHER" id="PTHR23521">
    <property type="entry name" value="TRANSPORTER MFS SUPERFAMILY"/>
    <property type="match status" value="1"/>
</dbReference>
<dbReference type="Proteomes" id="UP000284767">
    <property type="component" value="Unassembled WGS sequence"/>
</dbReference>
<accession>A0A071KUZ9</accession>
<evidence type="ECO:0000313" key="8">
    <source>
        <dbReference type="EMBL" id="MUI34329.1"/>
    </source>
</evidence>
<dbReference type="Pfam" id="PF07690">
    <property type="entry name" value="MFS_1"/>
    <property type="match status" value="1"/>
</dbReference>